<keyword evidence="6" id="KW-0326">Glycosidase</keyword>
<dbReference type="InterPro" id="IPR050887">
    <property type="entry name" value="Beta-mannosidase_GH2"/>
</dbReference>
<evidence type="ECO:0000256" key="3">
    <source>
        <dbReference type="ARBA" id="ARBA00012754"/>
    </source>
</evidence>
<reference evidence="10 11" key="1">
    <citation type="submission" date="2012-05" db="EMBL/GenBank/DDBJ databases">
        <authorList>
            <person name="Weinstock G."/>
            <person name="Sodergren E."/>
            <person name="Lobos E.A."/>
            <person name="Fulton L."/>
            <person name="Fulton R."/>
            <person name="Courtney L."/>
            <person name="Fronick C."/>
            <person name="O'Laughlin M."/>
            <person name="Godfrey J."/>
            <person name="Wilson R.M."/>
            <person name="Miner T."/>
            <person name="Farmer C."/>
            <person name="Delehaunty K."/>
            <person name="Cordes M."/>
            <person name="Minx P."/>
            <person name="Tomlinson C."/>
            <person name="Chen J."/>
            <person name="Wollam A."/>
            <person name="Pepin K.H."/>
            <person name="Bhonagiri V."/>
            <person name="Zhang X."/>
            <person name="Suruliraj S."/>
            <person name="Warren W."/>
            <person name="Mitreva M."/>
            <person name="Mardis E.R."/>
            <person name="Wilson R.K."/>
        </authorList>
    </citation>
    <scope>NUCLEOTIDE SEQUENCE [LARGE SCALE GENOMIC DNA]</scope>
    <source>
        <strain evidence="10 11">F0055</strain>
    </source>
</reference>
<gene>
    <name evidence="10" type="ORF">HMPREF9151_02186</name>
</gene>
<dbReference type="Pfam" id="PF22666">
    <property type="entry name" value="Glyco_hydro_2_N2"/>
    <property type="match status" value="1"/>
</dbReference>
<dbReference type="Proteomes" id="UP000010433">
    <property type="component" value="Unassembled WGS sequence"/>
</dbReference>
<dbReference type="InterPro" id="IPR006103">
    <property type="entry name" value="Glyco_hydro_2_cat"/>
</dbReference>
<dbReference type="InterPro" id="IPR008979">
    <property type="entry name" value="Galactose-bd-like_sf"/>
</dbReference>
<dbReference type="GO" id="GO:0005975">
    <property type="term" value="P:carbohydrate metabolic process"/>
    <property type="evidence" value="ECO:0007669"/>
    <property type="project" value="InterPro"/>
</dbReference>
<name>L1N189_9BACT</name>
<evidence type="ECO:0000259" key="7">
    <source>
        <dbReference type="Pfam" id="PF00703"/>
    </source>
</evidence>
<feature type="domain" description="Glycoside hydrolase family 2 catalytic" evidence="8">
    <location>
        <begin position="353"/>
        <end position="468"/>
    </location>
</feature>
<evidence type="ECO:0000256" key="5">
    <source>
        <dbReference type="ARBA" id="ARBA00022801"/>
    </source>
</evidence>
<feature type="domain" description="Glycoside hydrolase family 2 immunoglobulin-like beta-sandwich" evidence="7">
    <location>
        <begin position="282"/>
        <end position="333"/>
    </location>
</feature>
<dbReference type="HOGENOM" id="CLU_005015_3_2_10"/>
<dbReference type="Gene3D" id="2.60.120.260">
    <property type="entry name" value="Galactose-binding domain-like"/>
    <property type="match status" value="1"/>
</dbReference>
<feature type="domain" description="Beta-mannosidase-like galactose-binding" evidence="9">
    <location>
        <begin position="58"/>
        <end position="214"/>
    </location>
</feature>
<organism evidence="10 11">
    <name type="scientific">Hoylesella saccharolytica F0055</name>
    <dbReference type="NCBI Taxonomy" id="1127699"/>
    <lineage>
        <taxon>Bacteria</taxon>
        <taxon>Pseudomonadati</taxon>
        <taxon>Bacteroidota</taxon>
        <taxon>Bacteroidia</taxon>
        <taxon>Bacteroidales</taxon>
        <taxon>Prevotellaceae</taxon>
        <taxon>Hoylesella</taxon>
    </lineage>
</organism>
<evidence type="ECO:0000313" key="10">
    <source>
        <dbReference type="EMBL" id="EKX97268.1"/>
    </source>
</evidence>
<keyword evidence="11" id="KW-1185">Reference proteome</keyword>
<dbReference type="Pfam" id="PF02836">
    <property type="entry name" value="Glyco_hydro_2_C"/>
    <property type="match status" value="1"/>
</dbReference>
<dbReference type="SUPFAM" id="SSF49303">
    <property type="entry name" value="beta-Galactosidase/glucuronidase domain"/>
    <property type="match status" value="1"/>
</dbReference>
<dbReference type="InterPro" id="IPR006102">
    <property type="entry name" value="Ig-like_GH2"/>
</dbReference>
<dbReference type="PROSITE" id="PS00608">
    <property type="entry name" value="GLYCOSYL_HYDROL_F2_2"/>
    <property type="match status" value="1"/>
</dbReference>
<dbReference type="PANTHER" id="PTHR43730:SF1">
    <property type="entry name" value="BETA-MANNOSIDASE"/>
    <property type="match status" value="1"/>
</dbReference>
<dbReference type="GO" id="GO:0006516">
    <property type="term" value="P:glycoprotein catabolic process"/>
    <property type="evidence" value="ECO:0007669"/>
    <property type="project" value="TreeGrafter"/>
</dbReference>
<comment type="catalytic activity">
    <reaction evidence="1">
        <text>Hydrolysis of terminal, non-reducing beta-D-mannose residues in beta-D-mannosides.</text>
        <dbReference type="EC" id="3.2.1.25"/>
    </reaction>
</comment>
<dbReference type="GO" id="GO:0004567">
    <property type="term" value="F:beta-mannosidase activity"/>
    <property type="evidence" value="ECO:0007669"/>
    <property type="project" value="UniProtKB-EC"/>
</dbReference>
<dbReference type="SUPFAM" id="SSF51445">
    <property type="entry name" value="(Trans)glycosidases"/>
    <property type="match status" value="1"/>
</dbReference>
<proteinExistence type="inferred from homology"/>
<accession>L1N189</accession>
<dbReference type="EC" id="3.2.1.25" evidence="3"/>
<dbReference type="InterPro" id="IPR054593">
    <property type="entry name" value="Beta-mannosidase-like_N2"/>
</dbReference>
<keyword evidence="4" id="KW-0732">Signal</keyword>
<sequence>MKQIYIIIFALLLTFAGRLSANTKQTISLNGTWTLSFWQQPEVPVRTPDKLRALQPKQIEAQVPGNVELDLMKAKLIDDPMVGCQVNNLRKWEGYQWCYSRKFDTPKLNPGERLQLCFGGIDCLADIWLNGKHIGNAENMMIEHTFDITHVVRSDGENQLEVILRSSVIEGQKYLLGSFSIGNFPSEESVFIRKAPHTYGWDILPRLVSAGLWRDVTLQIIRPTHLRDVHYLVANIDTTTNHVRLFTDVQLTMPFEKFGKVMANFTLSRKGKVVYTGQTPVVSPAFRYIMELEHADLWWPKGYGEAALYEARVELRDADGTILASENKRIGLRTIQLDRTDINLRDKQPGRFRFIINGVPIFIRGTNWVPLDALHSRDKLFVDEAIRMTADLNCNMIRCWGGNVYEDHHFFDLCDENGIMVWQDFTMGCTFYPQRSSFAEAIGKEAQSVVCKLRNHASLVLWSGNNEDDSALRWTLLPFNINPNKDKISREVIPSVLYEFDPTRPYLPSSPYYSEEVYEKGSGDEYLPENHLWGPRGYYKDGYYSNASCCFVSEIGYHGCPNAESLQKMMTKNAIYPWTKPYEWNDEWVTKSVRRFPEWGKTFERNNLMLNQIKLLFGKVPTQLDDFIFASQSVQAEAMKYFIEMWRGKKFNDKTGIIWWNIRDGWPVISDAIVDYYNSKKMAYYFIKNVQQDACVLINDAQNGYYPLIGTNDTRLIQKGHVTVTDIVSGKKIYTGAFTIPANAQIRIADLPEEKGRGMYLIDYEIGKRALRNHYLYGTPPFDLKTYKQWLRKVKISIDSLNK</sequence>
<evidence type="ECO:0000256" key="4">
    <source>
        <dbReference type="ARBA" id="ARBA00022729"/>
    </source>
</evidence>
<dbReference type="EMBL" id="AMEP01000142">
    <property type="protein sequence ID" value="EKX97268.1"/>
    <property type="molecule type" value="Genomic_DNA"/>
</dbReference>
<dbReference type="Gene3D" id="3.20.20.80">
    <property type="entry name" value="Glycosidases"/>
    <property type="match status" value="1"/>
</dbReference>
<dbReference type="InterPro" id="IPR017853">
    <property type="entry name" value="GH"/>
</dbReference>
<dbReference type="STRING" id="1127699.HMPREF9151_02186"/>
<evidence type="ECO:0000256" key="2">
    <source>
        <dbReference type="ARBA" id="ARBA00007401"/>
    </source>
</evidence>
<evidence type="ECO:0000256" key="6">
    <source>
        <dbReference type="ARBA" id="ARBA00023295"/>
    </source>
</evidence>
<dbReference type="Pfam" id="PF00703">
    <property type="entry name" value="Glyco_hydro_2"/>
    <property type="match status" value="1"/>
</dbReference>
<dbReference type="InterPro" id="IPR013783">
    <property type="entry name" value="Ig-like_fold"/>
</dbReference>
<evidence type="ECO:0000256" key="1">
    <source>
        <dbReference type="ARBA" id="ARBA00000829"/>
    </source>
</evidence>
<dbReference type="InterPro" id="IPR023232">
    <property type="entry name" value="Glyco_hydro_2_AS"/>
</dbReference>
<evidence type="ECO:0000259" key="8">
    <source>
        <dbReference type="Pfam" id="PF02836"/>
    </source>
</evidence>
<dbReference type="PATRIC" id="fig|1127699.3.peg.1999"/>
<evidence type="ECO:0000313" key="11">
    <source>
        <dbReference type="Proteomes" id="UP000010433"/>
    </source>
</evidence>
<evidence type="ECO:0000259" key="9">
    <source>
        <dbReference type="Pfam" id="PF22666"/>
    </source>
</evidence>
<dbReference type="InterPro" id="IPR036156">
    <property type="entry name" value="Beta-gal/glucu_dom_sf"/>
</dbReference>
<comment type="caution">
    <text evidence="10">The sequence shown here is derived from an EMBL/GenBank/DDBJ whole genome shotgun (WGS) entry which is preliminary data.</text>
</comment>
<dbReference type="RefSeq" id="WP_009161047.1">
    <property type="nucleotide sequence ID" value="NZ_KB290960.1"/>
</dbReference>
<protein>
    <recommendedName>
        <fullName evidence="3">beta-mannosidase</fullName>
        <ecNumber evidence="3">3.2.1.25</ecNumber>
    </recommendedName>
</protein>
<dbReference type="AlphaFoldDB" id="L1N189"/>
<dbReference type="PANTHER" id="PTHR43730">
    <property type="entry name" value="BETA-MANNOSIDASE"/>
    <property type="match status" value="1"/>
</dbReference>
<keyword evidence="5 10" id="KW-0378">Hydrolase</keyword>
<dbReference type="Gene3D" id="2.60.40.10">
    <property type="entry name" value="Immunoglobulins"/>
    <property type="match status" value="1"/>
</dbReference>
<dbReference type="SUPFAM" id="SSF49785">
    <property type="entry name" value="Galactose-binding domain-like"/>
    <property type="match status" value="1"/>
</dbReference>
<dbReference type="OrthoDB" id="9801077at2"/>
<comment type="similarity">
    <text evidence="2">Belongs to the glycosyl hydrolase 2 family.</text>
</comment>